<name>K9P686_CYAGP</name>
<dbReference type="EMBL" id="CP003495">
    <property type="protein sequence ID" value="AFY28236.1"/>
    <property type="molecule type" value="Genomic_DNA"/>
</dbReference>
<keyword evidence="3" id="KW-0732">Signal</keyword>
<dbReference type="InterPro" id="IPR011862">
    <property type="entry name" value="Phos-bd"/>
</dbReference>
<gene>
    <name evidence="6" type="ordered locus">Cyagr_1055</name>
</gene>
<reference evidence="7" key="1">
    <citation type="journal article" date="2013" name="Proc. Natl. Acad. Sci. U.S.A.">
        <title>Improving the coverage of the cyanobacterial phylum using diversity-driven genome sequencing.</title>
        <authorList>
            <person name="Shih P.M."/>
            <person name="Wu D."/>
            <person name="Latifi A."/>
            <person name="Axen S.D."/>
            <person name="Fewer D.P."/>
            <person name="Talla E."/>
            <person name="Calteau A."/>
            <person name="Cai F."/>
            <person name="Tandeau de Marsac N."/>
            <person name="Rippka R."/>
            <person name="Herdman M."/>
            <person name="Sivonen K."/>
            <person name="Coursin T."/>
            <person name="Laurent T."/>
            <person name="Goodwin L."/>
            <person name="Nolan M."/>
            <person name="Davenport K.W."/>
            <person name="Han C.S."/>
            <person name="Rubin E.M."/>
            <person name="Eisen J.A."/>
            <person name="Woyke T."/>
            <person name="Gugger M."/>
            <person name="Kerfeld C.A."/>
        </authorList>
    </citation>
    <scope>NUCLEOTIDE SEQUENCE [LARGE SCALE GENOMIC DNA]</scope>
    <source>
        <strain evidence="7">ATCC 27147 / PCC 6307</strain>
    </source>
</reference>
<evidence type="ECO:0000256" key="2">
    <source>
        <dbReference type="ARBA" id="ARBA00022448"/>
    </source>
</evidence>
<dbReference type="SUPFAM" id="SSF53850">
    <property type="entry name" value="Periplasmic binding protein-like II"/>
    <property type="match status" value="1"/>
</dbReference>
<organism evidence="6 7">
    <name type="scientific">Cyanobium gracile (strain ATCC 27147 / PCC 6307)</name>
    <dbReference type="NCBI Taxonomy" id="292564"/>
    <lineage>
        <taxon>Bacteria</taxon>
        <taxon>Bacillati</taxon>
        <taxon>Cyanobacteriota</taxon>
        <taxon>Cyanophyceae</taxon>
        <taxon>Synechococcales</taxon>
        <taxon>Prochlorococcaceae</taxon>
        <taxon>Cyanobium</taxon>
    </lineage>
</organism>
<evidence type="ECO:0000256" key="3">
    <source>
        <dbReference type="ARBA" id="ARBA00022729"/>
    </source>
</evidence>
<feature type="domain" description="PBP" evidence="5">
    <location>
        <begin position="77"/>
        <end position="327"/>
    </location>
</feature>
<dbReference type="GO" id="GO:0006817">
    <property type="term" value="P:phosphate ion transport"/>
    <property type="evidence" value="ECO:0007669"/>
    <property type="project" value="UniProtKB-UniRule"/>
</dbReference>
<dbReference type="Proteomes" id="UP000010388">
    <property type="component" value="Chromosome"/>
</dbReference>
<sequence>MGFSGRSHNLSLTQPLGLLVQDRRSVLPSLVSTMVLKLPATVRSMGVMAFSGLGALLGVGLTPSLAPVPVQAQTGMAPVVRIEGSSTVFPIMEEAAKAFQKRQGSALSIALKETGSSAGMRRFCRGEIPISNSSRPISSKELKACAAKGVTFIELPLAFDAISVVVHPSNSWASRISTAELSTLWNRKAQGRIKRWKQVNASWPDRPINLCGPGAESGTFDYFNKAINGDSRNSRTDYTASEDDNVLVSCVEKNPLALGYFGFSYYRAQAAKLKALAIRGPRGTWPPTIENVQQERYVPLSRPLFVYINDKDLRDRPEVRRFITFTVQGGLRFSERAGVIPLPPDTYRVVESKLYRHLIGTSFGGDLPVGLSINEAIRRSFEQIRSKSPR</sequence>
<dbReference type="KEGG" id="cgc:Cyagr_1055"/>
<evidence type="ECO:0000256" key="4">
    <source>
        <dbReference type="RuleBase" id="RU367119"/>
    </source>
</evidence>
<comment type="similarity">
    <text evidence="1 4">Belongs to the PstS family.</text>
</comment>
<dbReference type="GO" id="GO:0042301">
    <property type="term" value="F:phosphate ion binding"/>
    <property type="evidence" value="ECO:0007669"/>
    <property type="project" value="UniProtKB-UniRule"/>
</dbReference>
<dbReference type="PANTHER" id="PTHR30570:SF1">
    <property type="entry name" value="PHOSPHATE-BINDING PROTEIN PSTS"/>
    <property type="match status" value="1"/>
</dbReference>
<dbReference type="CDD" id="cd13654">
    <property type="entry name" value="PBP2_phosphate_like_2"/>
    <property type="match status" value="1"/>
</dbReference>
<dbReference type="PATRIC" id="fig|292564.3.peg.1005"/>
<dbReference type="HOGENOM" id="CLU_026228_1_0_3"/>
<dbReference type="InterPro" id="IPR024370">
    <property type="entry name" value="PBP_domain"/>
</dbReference>
<evidence type="ECO:0000313" key="6">
    <source>
        <dbReference type="EMBL" id="AFY28236.1"/>
    </source>
</evidence>
<dbReference type="NCBIfam" id="TIGR02136">
    <property type="entry name" value="ptsS_2"/>
    <property type="match status" value="1"/>
</dbReference>
<evidence type="ECO:0000256" key="1">
    <source>
        <dbReference type="ARBA" id="ARBA00008725"/>
    </source>
</evidence>
<dbReference type="STRING" id="292564.Cyagr_1055"/>
<dbReference type="Pfam" id="PF12849">
    <property type="entry name" value="PBP_like_2"/>
    <property type="match status" value="1"/>
</dbReference>
<evidence type="ECO:0000313" key="7">
    <source>
        <dbReference type="Proteomes" id="UP000010388"/>
    </source>
</evidence>
<dbReference type="InterPro" id="IPR050811">
    <property type="entry name" value="Phosphate_ABC_transporter"/>
</dbReference>
<protein>
    <recommendedName>
        <fullName evidence="4">Phosphate-binding protein</fullName>
    </recommendedName>
</protein>
<keyword evidence="2 4" id="KW-0813">Transport</keyword>
<proteinExistence type="inferred from homology"/>
<accession>K9P686</accession>
<dbReference type="Gene3D" id="3.40.190.10">
    <property type="entry name" value="Periplasmic binding protein-like II"/>
    <property type="match status" value="2"/>
</dbReference>
<dbReference type="AlphaFoldDB" id="K9P686"/>
<comment type="function">
    <text evidence="4">Involved in the system for phosphate transport across the cytoplasmic membrane.</text>
</comment>
<dbReference type="PANTHER" id="PTHR30570">
    <property type="entry name" value="PERIPLASMIC PHOSPHATE BINDING COMPONENT OF PHOSPHATE ABC TRANSPORTER"/>
    <property type="match status" value="1"/>
</dbReference>
<evidence type="ECO:0000259" key="5">
    <source>
        <dbReference type="Pfam" id="PF12849"/>
    </source>
</evidence>
<dbReference type="eggNOG" id="COG0226">
    <property type="taxonomic scope" value="Bacteria"/>
</dbReference>
<dbReference type="RefSeq" id="WP_015108690.1">
    <property type="nucleotide sequence ID" value="NC_019675.1"/>
</dbReference>
<keyword evidence="4" id="KW-0592">Phosphate transport</keyword>